<keyword evidence="17" id="KW-1185">Reference proteome</keyword>
<dbReference type="Gene3D" id="1.10.287.40">
    <property type="entry name" value="Serine-tRNA synthetase, tRNA binding domain"/>
    <property type="match status" value="1"/>
</dbReference>
<dbReference type="GO" id="GO:0004828">
    <property type="term" value="F:serine-tRNA ligase activity"/>
    <property type="evidence" value="ECO:0007669"/>
    <property type="project" value="UniProtKB-UniRule"/>
</dbReference>
<dbReference type="PIRSF" id="PIRSF001529">
    <property type="entry name" value="Ser-tRNA-synth_IIa"/>
    <property type="match status" value="1"/>
</dbReference>
<comment type="catalytic activity">
    <reaction evidence="10 12">
        <text>tRNA(Sec) + L-serine + ATP = L-seryl-tRNA(Sec) + AMP + diphosphate + H(+)</text>
        <dbReference type="Rhea" id="RHEA:42580"/>
        <dbReference type="Rhea" id="RHEA-COMP:9742"/>
        <dbReference type="Rhea" id="RHEA-COMP:10128"/>
        <dbReference type="ChEBI" id="CHEBI:15378"/>
        <dbReference type="ChEBI" id="CHEBI:30616"/>
        <dbReference type="ChEBI" id="CHEBI:33019"/>
        <dbReference type="ChEBI" id="CHEBI:33384"/>
        <dbReference type="ChEBI" id="CHEBI:78442"/>
        <dbReference type="ChEBI" id="CHEBI:78533"/>
        <dbReference type="ChEBI" id="CHEBI:456215"/>
        <dbReference type="EC" id="6.1.1.11"/>
    </reaction>
</comment>
<feature type="binding site" evidence="12">
    <location>
        <begin position="246"/>
        <end position="248"/>
    </location>
    <ligand>
        <name>L-serine</name>
        <dbReference type="ChEBI" id="CHEBI:33384"/>
    </ligand>
</feature>
<dbReference type="STRING" id="1385517.N800_04720"/>
<gene>
    <name evidence="12" type="primary">serS</name>
    <name evidence="16" type="ORF">N800_04720</name>
</gene>
<dbReference type="InterPro" id="IPR015866">
    <property type="entry name" value="Ser-tRNA-synth_1_N"/>
</dbReference>
<dbReference type="CDD" id="cd00770">
    <property type="entry name" value="SerRS_core"/>
    <property type="match status" value="1"/>
</dbReference>
<dbReference type="GO" id="GO:0005524">
    <property type="term" value="F:ATP binding"/>
    <property type="evidence" value="ECO:0007669"/>
    <property type="project" value="UniProtKB-UniRule"/>
</dbReference>
<evidence type="ECO:0000256" key="6">
    <source>
        <dbReference type="ARBA" id="ARBA00022741"/>
    </source>
</evidence>
<dbReference type="RefSeq" id="WP_036137437.1">
    <property type="nucleotide sequence ID" value="NZ_AVPU01000014.1"/>
</dbReference>
<dbReference type="GO" id="GO:0005737">
    <property type="term" value="C:cytoplasm"/>
    <property type="evidence" value="ECO:0007669"/>
    <property type="project" value="UniProtKB-SubCell"/>
</dbReference>
<dbReference type="EMBL" id="AVPU01000014">
    <property type="protein sequence ID" value="KGM54364.1"/>
    <property type="molecule type" value="Genomic_DNA"/>
</dbReference>
<comment type="subcellular location">
    <subcellularLocation>
        <location evidence="1 12">Cytoplasm</location>
    </subcellularLocation>
</comment>
<comment type="domain">
    <text evidence="12">Consists of two distinct domains, a catalytic core and a N-terminal extension that is involved in tRNA binding.</text>
</comment>
<dbReference type="InterPro" id="IPR010978">
    <property type="entry name" value="tRNA-bd_arm"/>
</dbReference>
<evidence type="ECO:0000256" key="4">
    <source>
        <dbReference type="ARBA" id="ARBA00022490"/>
    </source>
</evidence>
<dbReference type="PANTHER" id="PTHR43697:SF1">
    <property type="entry name" value="SERINE--TRNA LIGASE"/>
    <property type="match status" value="1"/>
</dbReference>
<dbReference type="EC" id="6.1.1.11" evidence="12"/>
<dbReference type="PANTHER" id="PTHR43697">
    <property type="entry name" value="SERYL-TRNA SYNTHETASE"/>
    <property type="match status" value="1"/>
</dbReference>
<dbReference type="SUPFAM" id="SSF46589">
    <property type="entry name" value="tRNA-binding arm"/>
    <property type="match status" value="1"/>
</dbReference>
<keyword evidence="6 12" id="KW-0547">Nucleotide-binding</keyword>
<protein>
    <recommendedName>
        <fullName evidence="12">Serine--tRNA ligase</fullName>
        <ecNumber evidence="12">6.1.1.11</ecNumber>
    </recommendedName>
    <alternativeName>
        <fullName evidence="12">Seryl-tRNA synthetase</fullName>
        <shortName evidence="12">SerRS</shortName>
    </alternativeName>
    <alternativeName>
        <fullName evidence="12">Seryl-tRNA(Ser/Sec) synthetase</fullName>
    </alternativeName>
</protein>
<dbReference type="HAMAP" id="MF_00176">
    <property type="entry name" value="Ser_tRNA_synth_type1"/>
    <property type="match status" value="1"/>
</dbReference>
<evidence type="ECO:0000256" key="2">
    <source>
        <dbReference type="ARBA" id="ARBA00005045"/>
    </source>
</evidence>
<dbReference type="Gene3D" id="3.30.930.10">
    <property type="entry name" value="Bira Bifunctional Protein, Domain 2"/>
    <property type="match status" value="1"/>
</dbReference>
<evidence type="ECO:0000259" key="15">
    <source>
        <dbReference type="PROSITE" id="PS50862"/>
    </source>
</evidence>
<keyword evidence="7 12" id="KW-0067">ATP-binding</keyword>
<evidence type="ECO:0000256" key="11">
    <source>
        <dbReference type="ARBA" id="ARBA00048823"/>
    </source>
</evidence>
<feature type="binding site" evidence="12 14">
    <location>
        <begin position="364"/>
        <end position="367"/>
    </location>
    <ligand>
        <name>ATP</name>
        <dbReference type="ChEBI" id="CHEBI:30616"/>
    </ligand>
</feature>
<evidence type="ECO:0000256" key="8">
    <source>
        <dbReference type="ARBA" id="ARBA00022917"/>
    </source>
</evidence>
<comment type="subunit">
    <text evidence="12">Homodimer. The tRNA molecule binds across the dimer.</text>
</comment>
<evidence type="ECO:0000313" key="16">
    <source>
        <dbReference type="EMBL" id="KGM54364.1"/>
    </source>
</evidence>
<evidence type="ECO:0000256" key="3">
    <source>
        <dbReference type="ARBA" id="ARBA00010728"/>
    </source>
</evidence>
<feature type="domain" description="Aminoacyl-transfer RNA synthetases class-II family profile" evidence="15">
    <location>
        <begin position="152"/>
        <end position="425"/>
    </location>
</feature>
<feature type="binding site" evidence="13">
    <location>
        <position position="277"/>
    </location>
    <ligand>
        <name>L-serine</name>
        <dbReference type="ChEBI" id="CHEBI:33384"/>
    </ligand>
</feature>
<evidence type="ECO:0000256" key="7">
    <source>
        <dbReference type="ARBA" id="ARBA00022840"/>
    </source>
</evidence>
<comment type="function">
    <text evidence="12">Catalyzes the attachment of serine to tRNA(Ser). Is also able to aminoacylate tRNA(Sec) with serine, to form the misacylated tRNA L-seryl-tRNA(Sec), which will be further converted into selenocysteinyl-tRNA(Sec).</text>
</comment>
<evidence type="ECO:0000256" key="10">
    <source>
        <dbReference type="ARBA" id="ARBA00047929"/>
    </source>
</evidence>
<feature type="binding site" evidence="13">
    <location>
        <position position="398"/>
    </location>
    <ligand>
        <name>L-serine</name>
        <dbReference type="ChEBI" id="CHEBI:33384"/>
    </ligand>
</feature>
<evidence type="ECO:0000256" key="5">
    <source>
        <dbReference type="ARBA" id="ARBA00022598"/>
    </source>
</evidence>
<dbReference type="InterPro" id="IPR033729">
    <property type="entry name" value="SerRS_core"/>
</dbReference>
<feature type="binding site" evidence="13">
    <location>
        <position position="246"/>
    </location>
    <ligand>
        <name>L-serine</name>
        <dbReference type="ChEBI" id="CHEBI:33384"/>
    </ligand>
</feature>
<dbReference type="GO" id="GO:0016260">
    <property type="term" value="P:selenocysteine biosynthetic process"/>
    <property type="evidence" value="ECO:0007669"/>
    <property type="project" value="UniProtKB-UniRule"/>
</dbReference>
<accession>A0A0A0EV54</accession>
<dbReference type="PRINTS" id="PR00981">
    <property type="entry name" value="TRNASYNTHSER"/>
</dbReference>
<proteinExistence type="inferred from homology"/>
<keyword evidence="4 12" id="KW-0963">Cytoplasm</keyword>
<dbReference type="GO" id="GO:0006434">
    <property type="term" value="P:seryl-tRNA aminoacylation"/>
    <property type="evidence" value="ECO:0007669"/>
    <property type="project" value="UniProtKB-UniRule"/>
</dbReference>
<dbReference type="InterPro" id="IPR002314">
    <property type="entry name" value="aa-tRNA-synt_IIb"/>
</dbReference>
<organism evidence="16 17">
    <name type="scientific">Lysobacter daejeonensis GH1-9</name>
    <dbReference type="NCBI Taxonomy" id="1385517"/>
    <lineage>
        <taxon>Bacteria</taxon>
        <taxon>Pseudomonadati</taxon>
        <taxon>Pseudomonadota</taxon>
        <taxon>Gammaproteobacteria</taxon>
        <taxon>Lysobacterales</taxon>
        <taxon>Lysobacteraceae</taxon>
        <taxon>Aerolutibacter</taxon>
    </lineage>
</organism>
<comment type="catalytic activity">
    <reaction evidence="11 12">
        <text>tRNA(Ser) + L-serine + ATP = L-seryl-tRNA(Ser) + AMP + diphosphate + H(+)</text>
        <dbReference type="Rhea" id="RHEA:12292"/>
        <dbReference type="Rhea" id="RHEA-COMP:9669"/>
        <dbReference type="Rhea" id="RHEA-COMP:9703"/>
        <dbReference type="ChEBI" id="CHEBI:15378"/>
        <dbReference type="ChEBI" id="CHEBI:30616"/>
        <dbReference type="ChEBI" id="CHEBI:33019"/>
        <dbReference type="ChEBI" id="CHEBI:33384"/>
        <dbReference type="ChEBI" id="CHEBI:78442"/>
        <dbReference type="ChEBI" id="CHEBI:78533"/>
        <dbReference type="ChEBI" id="CHEBI:456215"/>
        <dbReference type="EC" id="6.1.1.11"/>
    </reaction>
</comment>
<keyword evidence="8 12" id="KW-0648">Protein biosynthesis</keyword>
<dbReference type="InterPro" id="IPR002317">
    <property type="entry name" value="Ser-tRNA-ligase_type_1"/>
</dbReference>
<evidence type="ECO:0000256" key="13">
    <source>
        <dbReference type="PIRSR" id="PIRSR001529-1"/>
    </source>
</evidence>
<dbReference type="eggNOG" id="COG0172">
    <property type="taxonomic scope" value="Bacteria"/>
</dbReference>
<feature type="binding site" evidence="12">
    <location>
        <position position="400"/>
    </location>
    <ligand>
        <name>L-serine</name>
        <dbReference type="ChEBI" id="CHEBI:33384"/>
    </ligand>
</feature>
<feature type="binding site" evidence="12 13">
    <location>
        <position position="300"/>
    </location>
    <ligand>
        <name>L-serine</name>
        <dbReference type="ChEBI" id="CHEBI:33384"/>
    </ligand>
</feature>
<evidence type="ECO:0000256" key="12">
    <source>
        <dbReference type="HAMAP-Rule" id="MF_00176"/>
    </source>
</evidence>
<dbReference type="PROSITE" id="PS50862">
    <property type="entry name" value="AA_TRNA_LIGASE_II"/>
    <property type="match status" value="1"/>
</dbReference>
<evidence type="ECO:0000256" key="14">
    <source>
        <dbReference type="PIRSR" id="PIRSR001529-2"/>
    </source>
</evidence>
<comment type="similarity">
    <text evidence="3 12">Belongs to the class-II aminoacyl-tRNA synthetase family. Type-1 seryl-tRNA synthetase subfamily.</text>
</comment>
<dbReference type="Pfam" id="PF02403">
    <property type="entry name" value="Seryl_tRNA_N"/>
    <property type="match status" value="1"/>
</dbReference>
<evidence type="ECO:0000313" key="17">
    <source>
        <dbReference type="Proteomes" id="UP000029998"/>
    </source>
</evidence>
<comment type="caution">
    <text evidence="16">The sequence shown here is derived from an EMBL/GenBank/DDBJ whole genome shotgun (WGS) entry which is preliminary data.</text>
</comment>
<feature type="binding site" evidence="12 14">
    <location>
        <begin position="277"/>
        <end position="279"/>
    </location>
    <ligand>
        <name>ATP</name>
        <dbReference type="ChEBI" id="CHEBI:30616"/>
    </ligand>
</feature>
<dbReference type="Proteomes" id="UP000029998">
    <property type="component" value="Unassembled WGS sequence"/>
</dbReference>
<evidence type="ECO:0000256" key="9">
    <source>
        <dbReference type="ARBA" id="ARBA00023146"/>
    </source>
</evidence>
<dbReference type="InterPro" id="IPR045864">
    <property type="entry name" value="aa-tRNA-synth_II/BPL/LPL"/>
</dbReference>
<comment type="caution">
    <text evidence="12">Lacks conserved residue(s) required for the propagation of feature annotation.</text>
</comment>
<reference evidence="16 17" key="1">
    <citation type="submission" date="2013-08" db="EMBL/GenBank/DDBJ databases">
        <title>Genome sequencing of Lysobacter.</title>
        <authorList>
            <person name="Zhang S."/>
            <person name="Wang G."/>
        </authorList>
    </citation>
    <scope>NUCLEOTIDE SEQUENCE [LARGE SCALE GENOMIC DNA]</scope>
    <source>
        <strain evidence="16 17">GH1-9</strain>
    </source>
</reference>
<dbReference type="SUPFAM" id="SSF55681">
    <property type="entry name" value="Class II aaRS and biotin synthetases"/>
    <property type="match status" value="1"/>
</dbReference>
<dbReference type="OrthoDB" id="9804647at2"/>
<comment type="pathway">
    <text evidence="2 12">Aminoacyl-tRNA biosynthesis; selenocysteinyl-tRNA(Sec) biosynthesis; L-seryl-tRNA(Sec) from L-serine and tRNA(Sec): step 1/1.</text>
</comment>
<dbReference type="Pfam" id="PF00587">
    <property type="entry name" value="tRNA-synt_2b"/>
    <property type="match status" value="1"/>
</dbReference>
<keyword evidence="9 12" id="KW-0030">Aminoacyl-tRNA synthetase</keyword>
<dbReference type="InterPro" id="IPR042103">
    <property type="entry name" value="SerRS_1_N_sf"/>
</dbReference>
<evidence type="ECO:0000256" key="1">
    <source>
        <dbReference type="ARBA" id="ARBA00004496"/>
    </source>
</evidence>
<dbReference type="UniPathway" id="UPA00906">
    <property type="reaction ID" value="UER00895"/>
</dbReference>
<dbReference type="NCBIfam" id="TIGR00414">
    <property type="entry name" value="serS"/>
    <property type="match status" value="1"/>
</dbReference>
<sequence length="439" mass="48687">MLDPNLLRQQPAELAARLRETRGFELDASVLESLEVERKQIQVRTQELQNLRNTKSKEIGQLMGRAKSSSDAAQAEAITAQVEGIKAEVAGFGDELRASEERLDAIRGELEAIALGIPNLPHESVPAGSDEADNVEQHRWGSPRHFDFKVLDHVELGARNGWLDGETAAKLSGSRFTVLRGPIARLHRALAQFMLDLHTDEHGYQETNVPLLVNADSMRGTGQLPKFEEDLFSTEVGESKRYLIPTSEVPLTNIARDTILEAEVLPLRMTAHSMCFRAEAGSGGRDVRGMIRQHQFEKVELVTIAKPEESYAEHERMTRCAEVVLEKLGLPYRRVLLCTGDMGFSATKTFDLEVWLPSQDTYREISSCSNCEGFQARRMLARYRNPANGKPELVHTLNGSGVAVGRALIAVMENYQNADGSITVPEALRPYMGGLDIIA</sequence>
<dbReference type="InterPro" id="IPR006195">
    <property type="entry name" value="aa-tRNA-synth_II"/>
</dbReference>
<dbReference type="AlphaFoldDB" id="A0A0A0EV54"/>
<name>A0A0A0EV54_9GAMM</name>
<keyword evidence="5 12" id="KW-0436">Ligase</keyword>